<evidence type="ECO:0000313" key="1">
    <source>
        <dbReference type="EMBL" id="KAG8174311.1"/>
    </source>
</evidence>
<reference evidence="1 2" key="1">
    <citation type="journal article" date="2022" name="Nat. Ecol. Evol.">
        <title>A masculinizing supergene underlies an exaggerated male reproductive morph in a spider.</title>
        <authorList>
            <person name="Hendrickx F."/>
            <person name="De Corte Z."/>
            <person name="Sonet G."/>
            <person name="Van Belleghem S.M."/>
            <person name="Kostlbacher S."/>
            <person name="Vangestel C."/>
        </authorList>
    </citation>
    <scope>NUCLEOTIDE SEQUENCE [LARGE SCALE GENOMIC DNA]</scope>
    <source>
        <strain evidence="1">W744_W776</strain>
    </source>
</reference>
<dbReference type="Proteomes" id="UP000827092">
    <property type="component" value="Unassembled WGS sequence"/>
</dbReference>
<sequence length="88" mass="9653">MAKKVKAGETGDSLYIKNLAVVVGGKQELANRSVCGFRCNTKKVCCQTNSERISAEGAGAAEIEKRMSKMNKFICEKIITINRNKNVQ</sequence>
<dbReference type="AlphaFoldDB" id="A0AAV6TRR4"/>
<gene>
    <name evidence="1" type="ORF">JTE90_007661</name>
</gene>
<dbReference type="PANTHER" id="PTHR14628">
    <property type="entry name" value="BEN DOMAIN-CONTAINING PROTEIN 5"/>
    <property type="match status" value="1"/>
</dbReference>
<dbReference type="InterPro" id="IPR040391">
    <property type="entry name" value="BEND5"/>
</dbReference>
<accession>A0AAV6TRR4</accession>
<dbReference type="GO" id="GO:0003677">
    <property type="term" value="F:DNA binding"/>
    <property type="evidence" value="ECO:0007669"/>
    <property type="project" value="InterPro"/>
</dbReference>
<proteinExistence type="predicted"/>
<organism evidence="1 2">
    <name type="scientific">Oedothorax gibbosus</name>
    <dbReference type="NCBI Taxonomy" id="931172"/>
    <lineage>
        <taxon>Eukaryota</taxon>
        <taxon>Metazoa</taxon>
        <taxon>Ecdysozoa</taxon>
        <taxon>Arthropoda</taxon>
        <taxon>Chelicerata</taxon>
        <taxon>Arachnida</taxon>
        <taxon>Araneae</taxon>
        <taxon>Araneomorphae</taxon>
        <taxon>Entelegynae</taxon>
        <taxon>Araneoidea</taxon>
        <taxon>Linyphiidae</taxon>
        <taxon>Erigoninae</taxon>
        <taxon>Oedothorax</taxon>
    </lineage>
</organism>
<comment type="caution">
    <text evidence="1">The sequence shown here is derived from an EMBL/GenBank/DDBJ whole genome shotgun (WGS) entry which is preliminary data.</text>
</comment>
<dbReference type="PANTHER" id="PTHR14628:SF1">
    <property type="entry name" value="BEN DOMAIN-CONTAINING PROTEIN 5"/>
    <property type="match status" value="1"/>
</dbReference>
<dbReference type="GO" id="GO:0045892">
    <property type="term" value="P:negative regulation of DNA-templated transcription"/>
    <property type="evidence" value="ECO:0007669"/>
    <property type="project" value="InterPro"/>
</dbReference>
<dbReference type="EMBL" id="JAFNEN010001255">
    <property type="protein sequence ID" value="KAG8174311.1"/>
    <property type="molecule type" value="Genomic_DNA"/>
</dbReference>
<name>A0AAV6TRR4_9ARAC</name>
<evidence type="ECO:0000313" key="2">
    <source>
        <dbReference type="Proteomes" id="UP000827092"/>
    </source>
</evidence>
<protein>
    <submittedName>
        <fullName evidence="1">Uncharacterized protein</fullName>
    </submittedName>
</protein>
<keyword evidence="2" id="KW-1185">Reference proteome</keyword>